<dbReference type="Pfam" id="PF01657">
    <property type="entry name" value="Stress-antifung"/>
    <property type="match status" value="1"/>
</dbReference>
<accession>A0A498JTX0</accession>
<keyword evidence="3" id="KW-0472">Membrane</keyword>
<evidence type="ECO:0000256" key="3">
    <source>
        <dbReference type="SAM" id="Phobius"/>
    </source>
</evidence>
<gene>
    <name evidence="5" type="ORF">DVH24_011664</name>
</gene>
<name>A0A498JTX0_MALDO</name>
<dbReference type="AlphaFoldDB" id="A0A498JTX0"/>
<evidence type="ECO:0000256" key="2">
    <source>
        <dbReference type="ARBA" id="ARBA00022737"/>
    </source>
</evidence>
<reference evidence="5 6" key="1">
    <citation type="submission" date="2018-10" db="EMBL/GenBank/DDBJ databases">
        <title>A high-quality apple genome assembly.</title>
        <authorList>
            <person name="Hu J."/>
        </authorList>
    </citation>
    <scope>NUCLEOTIDE SEQUENCE [LARGE SCALE GENOMIC DNA]</scope>
    <source>
        <strain evidence="6">cv. HFTH1</strain>
        <tissue evidence="5">Young leaf</tissue>
    </source>
</reference>
<dbReference type="InterPro" id="IPR002902">
    <property type="entry name" value="GNK2"/>
</dbReference>
<keyword evidence="2" id="KW-0677">Repeat</keyword>
<sequence>MVGLVFVCTERNAKKERMIIIAGGEAEGITANAVESFGNKPQEDEEVNSKKEIGGSDMEEKLQELMILLHLIAVTWSICSCIITLYKASSSLTPFTNTYLLRPWRLRLLLSLLLFCFLLDVKRFRIFPLQHYAIGLCRGVVTVEDCGECFNDSMHGCPNQMRVTGQNDKCMLHYSNRANIYGVMETSPSWKLVLLTIQGTCQTDCHQA</sequence>
<keyword evidence="3" id="KW-0812">Transmembrane</keyword>
<keyword evidence="1" id="KW-0732">Signal</keyword>
<dbReference type="CDD" id="cd23509">
    <property type="entry name" value="Gnk2-like"/>
    <property type="match status" value="1"/>
</dbReference>
<dbReference type="PANTHER" id="PTHR32099">
    <property type="entry name" value="CYSTEINE-RICH REPEAT SECRETORY PROTEIN"/>
    <property type="match status" value="1"/>
</dbReference>
<feature type="transmembrane region" description="Helical" evidence="3">
    <location>
        <begin position="106"/>
        <end position="121"/>
    </location>
</feature>
<organism evidence="5 6">
    <name type="scientific">Malus domestica</name>
    <name type="common">Apple</name>
    <name type="synonym">Pyrus malus</name>
    <dbReference type="NCBI Taxonomy" id="3750"/>
    <lineage>
        <taxon>Eukaryota</taxon>
        <taxon>Viridiplantae</taxon>
        <taxon>Streptophyta</taxon>
        <taxon>Embryophyta</taxon>
        <taxon>Tracheophyta</taxon>
        <taxon>Spermatophyta</taxon>
        <taxon>Magnoliopsida</taxon>
        <taxon>eudicotyledons</taxon>
        <taxon>Gunneridae</taxon>
        <taxon>Pentapetalae</taxon>
        <taxon>rosids</taxon>
        <taxon>fabids</taxon>
        <taxon>Rosales</taxon>
        <taxon>Rosaceae</taxon>
        <taxon>Amygdaloideae</taxon>
        <taxon>Maleae</taxon>
        <taxon>Malus</taxon>
    </lineage>
</organism>
<dbReference type="Gene3D" id="3.30.430.20">
    <property type="entry name" value="Gnk2 domain, C-X8-C-X2-C motif"/>
    <property type="match status" value="1"/>
</dbReference>
<keyword evidence="3" id="KW-1133">Transmembrane helix</keyword>
<evidence type="ECO:0000259" key="4">
    <source>
        <dbReference type="Pfam" id="PF01657"/>
    </source>
</evidence>
<dbReference type="Proteomes" id="UP000290289">
    <property type="component" value="Chromosome 5"/>
</dbReference>
<dbReference type="InterPro" id="IPR038408">
    <property type="entry name" value="GNK2_sf"/>
</dbReference>
<feature type="transmembrane region" description="Helical" evidence="3">
    <location>
        <begin position="65"/>
        <end position="86"/>
    </location>
</feature>
<protein>
    <recommendedName>
        <fullName evidence="4">Gnk2-homologous domain-containing protein</fullName>
    </recommendedName>
</protein>
<evidence type="ECO:0000256" key="1">
    <source>
        <dbReference type="ARBA" id="ARBA00022729"/>
    </source>
</evidence>
<dbReference type="PANTHER" id="PTHR32099:SF103">
    <property type="entry name" value="GNK2-HOMOLOGOUS DOMAIN-CONTAINING PROTEIN"/>
    <property type="match status" value="1"/>
</dbReference>
<proteinExistence type="predicted"/>
<dbReference type="EMBL" id="RDQH01000331">
    <property type="protein sequence ID" value="RXH99339.1"/>
    <property type="molecule type" value="Genomic_DNA"/>
</dbReference>
<keyword evidence="6" id="KW-1185">Reference proteome</keyword>
<evidence type="ECO:0000313" key="6">
    <source>
        <dbReference type="Proteomes" id="UP000290289"/>
    </source>
</evidence>
<evidence type="ECO:0000313" key="5">
    <source>
        <dbReference type="EMBL" id="RXH99339.1"/>
    </source>
</evidence>
<comment type="caution">
    <text evidence="5">The sequence shown here is derived from an EMBL/GenBank/DDBJ whole genome shotgun (WGS) entry which is preliminary data.</text>
</comment>
<feature type="domain" description="Gnk2-homologous" evidence="4">
    <location>
        <begin position="130"/>
        <end position="177"/>
    </location>
</feature>